<evidence type="ECO:0000313" key="15">
    <source>
        <dbReference type="WBParaSite" id="PSU_v2.g7638.t1"/>
    </source>
</evidence>
<dbReference type="AlphaFoldDB" id="A0A914Z4M3"/>
<keyword evidence="14" id="KW-1185">Reference proteome</keyword>
<evidence type="ECO:0000256" key="4">
    <source>
        <dbReference type="ARBA" id="ARBA00022576"/>
    </source>
</evidence>
<evidence type="ECO:0000256" key="7">
    <source>
        <dbReference type="ARBA" id="ARBA00022898"/>
    </source>
</evidence>
<dbReference type="InterPro" id="IPR015424">
    <property type="entry name" value="PyrdxlP-dep_Trfase"/>
</dbReference>
<evidence type="ECO:0000256" key="1">
    <source>
        <dbReference type="ARBA" id="ARBA00001933"/>
    </source>
</evidence>
<dbReference type="PANTHER" id="PTHR43247:SF1">
    <property type="entry name" value="PHOSPHOSERINE AMINOTRANSFERASE"/>
    <property type="match status" value="1"/>
</dbReference>
<evidence type="ECO:0000256" key="2">
    <source>
        <dbReference type="ARBA" id="ARBA00005099"/>
    </source>
</evidence>
<dbReference type="NCBIfam" id="NF003764">
    <property type="entry name" value="PRK05355.1"/>
    <property type="match status" value="1"/>
</dbReference>
<comment type="catalytic activity">
    <reaction evidence="10 12">
        <text>O-phospho-L-serine + 2-oxoglutarate = 3-phosphooxypyruvate + L-glutamate</text>
        <dbReference type="Rhea" id="RHEA:14329"/>
        <dbReference type="ChEBI" id="CHEBI:16810"/>
        <dbReference type="ChEBI" id="CHEBI:18110"/>
        <dbReference type="ChEBI" id="CHEBI:29985"/>
        <dbReference type="ChEBI" id="CHEBI:57524"/>
        <dbReference type="EC" id="2.6.1.52"/>
    </reaction>
</comment>
<accession>A0A914Z4M3</accession>
<dbReference type="InterPro" id="IPR000192">
    <property type="entry name" value="Aminotrans_V_dom"/>
</dbReference>
<keyword evidence="8 12" id="KW-0718">Serine biosynthesis</keyword>
<evidence type="ECO:0000313" key="14">
    <source>
        <dbReference type="Proteomes" id="UP000887577"/>
    </source>
</evidence>
<evidence type="ECO:0000256" key="6">
    <source>
        <dbReference type="ARBA" id="ARBA00022679"/>
    </source>
</evidence>
<dbReference type="Gene3D" id="3.90.1150.10">
    <property type="entry name" value="Aspartate Aminotransferase, domain 1"/>
    <property type="match status" value="1"/>
</dbReference>
<dbReference type="PROSITE" id="PS00595">
    <property type="entry name" value="AA_TRANSFER_CLASS_5"/>
    <property type="match status" value="1"/>
</dbReference>
<dbReference type="InterPro" id="IPR022278">
    <property type="entry name" value="Pser_aminoTfrase"/>
</dbReference>
<reference evidence="15" key="1">
    <citation type="submission" date="2022-11" db="UniProtKB">
        <authorList>
            <consortium name="WormBaseParasite"/>
        </authorList>
    </citation>
    <scope>IDENTIFICATION</scope>
</reference>
<protein>
    <recommendedName>
        <fullName evidence="12">Phosphoserine aminotransferase</fullName>
        <ecNumber evidence="12">2.6.1.52</ecNumber>
    </recommendedName>
</protein>
<dbReference type="Gene3D" id="3.40.640.10">
    <property type="entry name" value="Type I PLP-dependent aspartate aminotransferase-like (Major domain)"/>
    <property type="match status" value="1"/>
</dbReference>
<evidence type="ECO:0000256" key="9">
    <source>
        <dbReference type="ARBA" id="ARBA00047630"/>
    </source>
</evidence>
<comment type="cofactor">
    <cofactor evidence="1 11">
        <name>pyridoxal 5'-phosphate</name>
        <dbReference type="ChEBI" id="CHEBI:597326"/>
    </cofactor>
</comment>
<evidence type="ECO:0000256" key="8">
    <source>
        <dbReference type="ARBA" id="ARBA00023299"/>
    </source>
</evidence>
<evidence type="ECO:0000256" key="5">
    <source>
        <dbReference type="ARBA" id="ARBA00022605"/>
    </source>
</evidence>
<dbReference type="GO" id="GO:0030170">
    <property type="term" value="F:pyridoxal phosphate binding"/>
    <property type="evidence" value="ECO:0007669"/>
    <property type="project" value="TreeGrafter"/>
</dbReference>
<dbReference type="InterPro" id="IPR020578">
    <property type="entry name" value="Aminotrans_V_PyrdxlP_BS"/>
</dbReference>
<dbReference type="InterPro" id="IPR015422">
    <property type="entry name" value="PyrdxlP-dep_Trfase_small"/>
</dbReference>
<organism evidence="14 15">
    <name type="scientific">Panagrolaimus superbus</name>
    <dbReference type="NCBI Taxonomy" id="310955"/>
    <lineage>
        <taxon>Eukaryota</taxon>
        <taxon>Metazoa</taxon>
        <taxon>Ecdysozoa</taxon>
        <taxon>Nematoda</taxon>
        <taxon>Chromadorea</taxon>
        <taxon>Rhabditida</taxon>
        <taxon>Tylenchina</taxon>
        <taxon>Panagrolaimomorpha</taxon>
        <taxon>Panagrolaimoidea</taxon>
        <taxon>Panagrolaimidae</taxon>
        <taxon>Panagrolaimus</taxon>
    </lineage>
</organism>
<dbReference type="GO" id="GO:0005737">
    <property type="term" value="C:cytoplasm"/>
    <property type="evidence" value="ECO:0007669"/>
    <property type="project" value="TreeGrafter"/>
</dbReference>
<dbReference type="NCBIfam" id="TIGR01364">
    <property type="entry name" value="serC_1"/>
    <property type="match status" value="1"/>
</dbReference>
<comment type="catalytic activity">
    <reaction evidence="9">
        <text>4-(phosphooxy)-L-threonine + 2-oxoglutarate = (R)-3-hydroxy-2-oxo-4-phosphooxybutanoate + L-glutamate</text>
        <dbReference type="Rhea" id="RHEA:16573"/>
        <dbReference type="ChEBI" id="CHEBI:16810"/>
        <dbReference type="ChEBI" id="CHEBI:29985"/>
        <dbReference type="ChEBI" id="CHEBI:58452"/>
        <dbReference type="ChEBI" id="CHEBI:58538"/>
        <dbReference type="EC" id="2.6.1.52"/>
    </reaction>
</comment>
<dbReference type="SUPFAM" id="SSF53383">
    <property type="entry name" value="PLP-dependent transferases"/>
    <property type="match status" value="1"/>
</dbReference>
<dbReference type="WBParaSite" id="PSU_v2.g7638.t1">
    <property type="protein sequence ID" value="PSU_v2.g7638.t1"/>
    <property type="gene ID" value="PSU_v2.g7638"/>
</dbReference>
<sequence length="372" mass="40969">MGKTFNFGAGPAKIPEAVMEKAQKEFLNYNGTTGISVLEMSHRSSDFGNIVSSTKKLLRDEMQIPGNYEILLLHGGGTGQFAGIPLNLRAFSKNSESPTADYAVTGSWSNGAAKEAEKYLTVKKVFDAKAPFLGAPIGNTWKRDPDAAYLYYCSNETIHGVEFPHAPETLPDIPLVADVSSNVLSRNFDFTNHGVVFCGTQKNLGAAGLTIAIVREDLIGKHHPFTPAILSYDEMHKNNSLFNTPSTYSIYLTHLVLEWIRDIGGVKKLEELNAQKSQLLYETIDNSGNFFVNNVQKDFRSRMNIPFHVGSVEGKPELEAEFLKKATAAGMIGLKGHRSVGGIRASIYNSVTMEETQKLVDFMKFFQSSHSD</sequence>
<keyword evidence="6 12" id="KW-0808">Transferase</keyword>
<keyword evidence="4 12" id="KW-0032">Aminotransferase</keyword>
<dbReference type="FunFam" id="3.90.1150.10:FF:000006">
    <property type="entry name" value="Phosphoserine aminotransferase"/>
    <property type="match status" value="1"/>
</dbReference>
<dbReference type="Pfam" id="PF00266">
    <property type="entry name" value="Aminotran_5"/>
    <property type="match status" value="1"/>
</dbReference>
<dbReference type="GO" id="GO:0006564">
    <property type="term" value="P:L-serine biosynthetic process"/>
    <property type="evidence" value="ECO:0007669"/>
    <property type="project" value="UniProtKB-KW"/>
</dbReference>
<evidence type="ECO:0000256" key="11">
    <source>
        <dbReference type="RuleBase" id="RU004504"/>
    </source>
</evidence>
<dbReference type="EC" id="2.6.1.52" evidence="12"/>
<keyword evidence="7" id="KW-0663">Pyridoxal phosphate</keyword>
<dbReference type="PIRSF" id="PIRSF000525">
    <property type="entry name" value="SerC"/>
    <property type="match status" value="1"/>
</dbReference>
<dbReference type="Proteomes" id="UP000887577">
    <property type="component" value="Unplaced"/>
</dbReference>
<dbReference type="PANTHER" id="PTHR43247">
    <property type="entry name" value="PHOSPHOSERINE AMINOTRANSFERASE"/>
    <property type="match status" value="1"/>
</dbReference>
<dbReference type="HAMAP" id="MF_00160">
    <property type="entry name" value="SerC_aminotrans_5"/>
    <property type="match status" value="1"/>
</dbReference>
<feature type="domain" description="Aminotransferase class V" evidence="13">
    <location>
        <begin position="5"/>
        <end position="359"/>
    </location>
</feature>
<proteinExistence type="inferred from homology"/>
<dbReference type="FunFam" id="3.40.640.10:FF:000010">
    <property type="entry name" value="Phosphoserine aminotransferase"/>
    <property type="match status" value="1"/>
</dbReference>
<comment type="similarity">
    <text evidence="3">Belongs to the class-V pyridoxal-phosphate-dependent aminotransferase family. SerC subfamily.</text>
</comment>
<dbReference type="InterPro" id="IPR015421">
    <property type="entry name" value="PyrdxlP-dep_Trfase_major"/>
</dbReference>
<evidence type="ECO:0000256" key="3">
    <source>
        <dbReference type="ARBA" id="ARBA00006904"/>
    </source>
</evidence>
<name>A0A914Z4M3_9BILA</name>
<evidence type="ECO:0000256" key="12">
    <source>
        <dbReference type="RuleBase" id="RU004505"/>
    </source>
</evidence>
<evidence type="ECO:0000256" key="10">
    <source>
        <dbReference type="ARBA" id="ARBA00049007"/>
    </source>
</evidence>
<comment type="pathway">
    <text evidence="2 12">Amino-acid biosynthesis; L-serine biosynthesis; L-serine from 3-phospho-D-glycerate: step 2/3.</text>
</comment>
<keyword evidence="5 12" id="KW-0028">Amino-acid biosynthesis</keyword>
<dbReference type="GO" id="GO:0004648">
    <property type="term" value="F:O-phospho-L-serine:2-oxoglutarate aminotransferase activity"/>
    <property type="evidence" value="ECO:0007669"/>
    <property type="project" value="UniProtKB-EC"/>
</dbReference>
<evidence type="ECO:0000259" key="13">
    <source>
        <dbReference type="Pfam" id="PF00266"/>
    </source>
</evidence>